<dbReference type="AlphaFoldDB" id="A0A0F5ZNB3"/>
<dbReference type="PATRIC" id="fig|40324.63.peg.3622"/>
<gene>
    <name evidence="1" type="ORF">VM57_09810</name>
</gene>
<dbReference type="PROSITE" id="PS51257">
    <property type="entry name" value="PROKAR_LIPOPROTEIN"/>
    <property type="match status" value="1"/>
</dbReference>
<sequence length="97" mass="10467">MSAPARSACSRCSASSKWLAITMYGASSCDLIRRVACRPPISGIARSINTTCGRNVSERSIASRPLPALPTICSQSILRKWRIAALMKPRGHRPAGR</sequence>
<protein>
    <submittedName>
        <fullName evidence="1">Uncharacterized protein</fullName>
    </submittedName>
</protein>
<name>A0A0F5ZNB3_STEMA</name>
<organism evidence="1 2">
    <name type="scientific">Stenotrophomonas maltophilia</name>
    <name type="common">Pseudomonas maltophilia</name>
    <name type="synonym">Xanthomonas maltophilia</name>
    <dbReference type="NCBI Taxonomy" id="40324"/>
    <lineage>
        <taxon>Bacteria</taxon>
        <taxon>Pseudomonadati</taxon>
        <taxon>Pseudomonadota</taxon>
        <taxon>Gammaproteobacteria</taxon>
        <taxon>Lysobacterales</taxon>
        <taxon>Lysobacteraceae</taxon>
        <taxon>Stenotrophomonas</taxon>
        <taxon>Stenotrophomonas maltophilia group</taxon>
    </lineage>
</organism>
<evidence type="ECO:0000313" key="1">
    <source>
        <dbReference type="EMBL" id="KKD57221.1"/>
    </source>
</evidence>
<evidence type="ECO:0000313" key="2">
    <source>
        <dbReference type="Proteomes" id="UP000243478"/>
    </source>
</evidence>
<dbReference type="Proteomes" id="UP000243478">
    <property type="component" value="Unassembled WGS sequence"/>
</dbReference>
<comment type="caution">
    <text evidence="1">The sequence shown here is derived from an EMBL/GenBank/DDBJ whole genome shotgun (WGS) entry which is preliminary data.</text>
</comment>
<proteinExistence type="predicted"/>
<accession>A0A0F5ZNB3</accession>
<reference evidence="1 2" key="1">
    <citation type="submission" date="2015-03" db="EMBL/GenBank/DDBJ databases">
        <title>Draft genome of Stenotrophomonas maltophila isolated from urine specimen.</title>
        <authorList>
            <person name="Murugan N."/>
            <person name="Malathi J."/>
            <person name="Umashankar V."/>
            <person name="Madhavan H."/>
        </authorList>
    </citation>
    <scope>NUCLEOTIDE SEQUENCE [LARGE SCALE GENOMIC DNA]</scope>
    <source>
        <strain evidence="1 2">JMNMN1</strain>
    </source>
</reference>
<dbReference type="EMBL" id="JZRZ01000018">
    <property type="protein sequence ID" value="KKD57221.1"/>
    <property type="molecule type" value="Genomic_DNA"/>
</dbReference>